<evidence type="ECO:0000313" key="3">
    <source>
        <dbReference type="Proteomes" id="UP001596514"/>
    </source>
</evidence>
<dbReference type="Gene3D" id="3.40.630.30">
    <property type="match status" value="1"/>
</dbReference>
<keyword evidence="2" id="KW-0808">Transferase</keyword>
<organism evidence="2 3">
    <name type="scientific">Streptosporangium amethystogenes subsp. fukuiense</name>
    <dbReference type="NCBI Taxonomy" id="698418"/>
    <lineage>
        <taxon>Bacteria</taxon>
        <taxon>Bacillati</taxon>
        <taxon>Actinomycetota</taxon>
        <taxon>Actinomycetes</taxon>
        <taxon>Streptosporangiales</taxon>
        <taxon>Streptosporangiaceae</taxon>
        <taxon>Streptosporangium</taxon>
    </lineage>
</organism>
<evidence type="ECO:0000313" key="2">
    <source>
        <dbReference type="EMBL" id="MFC7600966.1"/>
    </source>
</evidence>
<sequence>MQPVNISVYRPGTVLDDELAGLGYAAMRGWPDQRPVTAALVRSRLRPPGKALPTMLFVSRTASGGLAAAAAVRHSAAPGAPARLWGPVVAPEWQRRGLGTLLLQYVTDYLPGHGVVALTAEIPASREHGCALYERAGWVPHSSAVLLKGPLAPPAHPPVGGVRVRPVGVSDAAALGRLYRAVNPGHGGVVAENTYWRWGSDERFVADGLLGVDGAVGELRAAALVYPLIHASPGEPAEALLADVLVRPGEDRAAVAQPLIAATLAAGIRHDAVVARAVVPAAQRDLLADLRAAGLTAREDIRYYQAPLKSSARREAS</sequence>
<dbReference type="CDD" id="cd04301">
    <property type="entry name" value="NAT_SF"/>
    <property type="match status" value="1"/>
</dbReference>
<evidence type="ECO:0000259" key="1">
    <source>
        <dbReference type="PROSITE" id="PS51186"/>
    </source>
</evidence>
<comment type="caution">
    <text evidence="2">The sequence shown here is derived from an EMBL/GenBank/DDBJ whole genome shotgun (WGS) entry which is preliminary data.</text>
</comment>
<dbReference type="SUPFAM" id="SSF55729">
    <property type="entry name" value="Acyl-CoA N-acyltransferases (Nat)"/>
    <property type="match status" value="1"/>
</dbReference>
<accession>A0ABW2SZD6</accession>
<dbReference type="InterPro" id="IPR016181">
    <property type="entry name" value="Acyl_CoA_acyltransferase"/>
</dbReference>
<dbReference type="InterPro" id="IPR000182">
    <property type="entry name" value="GNAT_dom"/>
</dbReference>
<reference evidence="3" key="1">
    <citation type="journal article" date="2019" name="Int. J. Syst. Evol. Microbiol.">
        <title>The Global Catalogue of Microorganisms (GCM) 10K type strain sequencing project: providing services to taxonomists for standard genome sequencing and annotation.</title>
        <authorList>
            <consortium name="The Broad Institute Genomics Platform"/>
            <consortium name="The Broad Institute Genome Sequencing Center for Infectious Disease"/>
            <person name="Wu L."/>
            <person name="Ma J."/>
        </authorList>
    </citation>
    <scope>NUCLEOTIDE SEQUENCE [LARGE SCALE GENOMIC DNA]</scope>
    <source>
        <strain evidence="3">JCM 10083</strain>
    </source>
</reference>
<dbReference type="Pfam" id="PF00583">
    <property type="entry name" value="Acetyltransf_1"/>
    <property type="match status" value="1"/>
</dbReference>
<proteinExistence type="predicted"/>
<dbReference type="GO" id="GO:0016746">
    <property type="term" value="F:acyltransferase activity"/>
    <property type="evidence" value="ECO:0007669"/>
    <property type="project" value="UniProtKB-KW"/>
</dbReference>
<keyword evidence="2" id="KW-0012">Acyltransferase</keyword>
<keyword evidence="3" id="KW-1185">Reference proteome</keyword>
<dbReference type="Proteomes" id="UP001596514">
    <property type="component" value="Unassembled WGS sequence"/>
</dbReference>
<dbReference type="EMBL" id="JBHTEE010000001">
    <property type="protein sequence ID" value="MFC7600966.1"/>
    <property type="molecule type" value="Genomic_DNA"/>
</dbReference>
<gene>
    <name evidence="2" type="ORF">ACFQVD_12755</name>
</gene>
<dbReference type="EC" id="2.3.1.-" evidence="2"/>
<feature type="domain" description="N-acetyltransferase" evidence="1">
    <location>
        <begin position="7"/>
        <end position="156"/>
    </location>
</feature>
<protein>
    <submittedName>
        <fullName evidence="2">GNAT family N-acetyltransferase</fullName>
        <ecNumber evidence="2">2.3.1.-</ecNumber>
    </submittedName>
</protein>
<dbReference type="PROSITE" id="PS51186">
    <property type="entry name" value="GNAT"/>
    <property type="match status" value="1"/>
</dbReference>
<name>A0ABW2SZD6_9ACTN</name>
<dbReference type="RefSeq" id="WP_343961063.1">
    <property type="nucleotide sequence ID" value="NZ_BAAAGK010000002.1"/>
</dbReference>